<dbReference type="AlphaFoldDB" id="A0A8C6WZE4"/>
<evidence type="ECO:0000256" key="10">
    <source>
        <dbReference type="PROSITE-ProRule" id="PRU00042"/>
    </source>
</evidence>
<keyword evidence="4 10" id="KW-0863">Zinc-finger</keyword>
<dbReference type="GO" id="GO:0005654">
    <property type="term" value="C:nucleoplasm"/>
    <property type="evidence" value="ECO:0007669"/>
    <property type="project" value="TreeGrafter"/>
</dbReference>
<evidence type="ECO:0000256" key="2">
    <source>
        <dbReference type="ARBA" id="ARBA00022723"/>
    </source>
</evidence>
<name>A0A8C6WZE4_9GOBI</name>
<evidence type="ECO:0000256" key="5">
    <source>
        <dbReference type="ARBA" id="ARBA00022833"/>
    </source>
</evidence>
<dbReference type="PANTHER" id="PTHR24399">
    <property type="entry name" value="ZINC FINGER AND BTB DOMAIN-CONTAINING"/>
    <property type="match status" value="1"/>
</dbReference>
<feature type="compositionally biased region" description="Polar residues" evidence="11">
    <location>
        <begin position="282"/>
        <end position="303"/>
    </location>
</feature>
<dbReference type="GO" id="GO:0000978">
    <property type="term" value="F:RNA polymerase II cis-regulatory region sequence-specific DNA binding"/>
    <property type="evidence" value="ECO:0007669"/>
    <property type="project" value="TreeGrafter"/>
</dbReference>
<feature type="domain" description="C2H2-type" evidence="12">
    <location>
        <begin position="421"/>
        <end position="448"/>
    </location>
</feature>
<sequence length="584" mass="67204">MLFSISLLDVMPLSSLRLLVSPLQLMAAALWGIVQHRAVMHYGLLEDFITTVLDIIPELLTHSERVQLVLGLRAKVGFLSMHNRIFESSLLISSVANFINVVNILLEDPYERGMFYLETFPSVFGSNFDSALCALVRKFLMNLEKLLPVPNLDQVSNLPLSFEPVIIILEYYRVVLFLFLTIFSLFPVCGDDSIFSSFIQMSTDQKESKVSQKCKGFAPEDDMGEEHVGEVTEDVTLGCKISRENVMDIDYSQEMLDEQTDLNRSDSILIETCISLGGVPENNDTQSELHPNQSSKESEKTTTNQSTMKCTVCDKTFSNLIIMRRHYHYTHNMKHHFPCPTCKRTFVRLYDLVKHHENGLLFQCKTCKWCYTSESELSNHKKLFNDTCALFYNCEVCGKSFKEARNLQRHETVHLADEEKPVCSYCDKTFSSKMALEVHMNRHTGGFSCSICAKVFHQKIFLKRHMDRHNGQEPYLCEICGKGWPTEKYLQVHMIKHSDERPFTCDKCGMTFKSEATLKSHYRRKHTNVRPFKCSVCSKAFAFSRGLKLHMMKHTGIRPFVCSRCGKGFRRSDELKTHQIMKCF</sequence>
<dbReference type="InterPro" id="IPR036236">
    <property type="entry name" value="Znf_C2H2_sf"/>
</dbReference>
<keyword evidence="8" id="KW-0804">Transcription</keyword>
<reference evidence="13" key="2">
    <citation type="submission" date="2025-09" db="UniProtKB">
        <authorList>
            <consortium name="Ensembl"/>
        </authorList>
    </citation>
    <scope>IDENTIFICATION</scope>
</reference>
<evidence type="ECO:0000256" key="4">
    <source>
        <dbReference type="ARBA" id="ARBA00022771"/>
    </source>
</evidence>
<feature type="domain" description="C2H2-type" evidence="12">
    <location>
        <begin position="532"/>
        <end position="559"/>
    </location>
</feature>
<organism evidence="13 14">
    <name type="scientific">Neogobius melanostomus</name>
    <name type="common">round goby</name>
    <dbReference type="NCBI Taxonomy" id="47308"/>
    <lineage>
        <taxon>Eukaryota</taxon>
        <taxon>Metazoa</taxon>
        <taxon>Chordata</taxon>
        <taxon>Craniata</taxon>
        <taxon>Vertebrata</taxon>
        <taxon>Euteleostomi</taxon>
        <taxon>Actinopterygii</taxon>
        <taxon>Neopterygii</taxon>
        <taxon>Teleostei</taxon>
        <taxon>Neoteleostei</taxon>
        <taxon>Acanthomorphata</taxon>
        <taxon>Gobiaria</taxon>
        <taxon>Gobiiformes</taxon>
        <taxon>Gobioidei</taxon>
        <taxon>Gobiidae</taxon>
        <taxon>Benthophilinae</taxon>
        <taxon>Neogobiini</taxon>
        <taxon>Neogobius</taxon>
    </lineage>
</organism>
<feature type="domain" description="C2H2-type" evidence="12">
    <location>
        <begin position="392"/>
        <end position="419"/>
    </location>
</feature>
<dbReference type="Pfam" id="PF14973">
    <property type="entry name" value="TINF2_N"/>
    <property type="match status" value="2"/>
</dbReference>
<dbReference type="InterPro" id="IPR013087">
    <property type="entry name" value="Znf_C2H2_type"/>
</dbReference>
<comment type="subcellular location">
    <subcellularLocation>
        <location evidence="1">Nucleus</location>
    </subcellularLocation>
</comment>
<dbReference type="FunFam" id="3.30.160.60:FF:000624">
    <property type="entry name" value="zinc finger protein 697"/>
    <property type="match status" value="1"/>
</dbReference>
<dbReference type="PROSITE" id="PS00028">
    <property type="entry name" value="ZINC_FINGER_C2H2_1"/>
    <property type="match status" value="7"/>
</dbReference>
<keyword evidence="3" id="KW-0677">Repeat</keyword>
<dbReference type="CDD" id="cd11657">
    <property type="entry name" value="TIN2_N"/>
    <property type="match status" value="1"/>
</dbReference>
<keyword evidence="7" id="KW-0238">DNA-binding</keyword>
<feature type="region of interest" description="Disordered" evidence="11">
    <location>
        <begin position="280"/>
        <end position="303"/>
    </location>
</feature>
<dbReference type="FunFam" id="3.30.160.60:FF:000072">
    <property type="entry name" value="zinc finger protein 143 isoform X1"/>
    <property type="match status" value="1"/>
</dbReference>
<keyword evidence="9" id="KW-0539">Nucleus</keyword>
<evidence type="ECO:0000313" key="14">
    <source>
        <dbReference type="Proteomes" id="UP000694523"/>
    </source>
</evidence>
<evidence type="ECO:0000259" key="12">
    <source>
        <dbReference type="PROSITE" id="PS50157"/>
    </source>
</evidence>
<evidence type="ECO:0000256" key="1">
    <source>
        <dbReference type="ARBA" id="ARBA00004123"/>
    </source>
</evidence>
<feature type="domain" description="C2H2-type" evidence="12">
    <location>
        <begin position="447"/>
        <end position="474"/>
    </location>
</feature>
<keyword evidence="6" id="KW-0805">Transcription regulation</keyword>
<dbReference type="PROSITE" id="PS50157">
    <property type="entry name" value="ZINC_FINGER_C2H2_2"/>
    <property type="match status" value="8"/>
</dbReference>
<dbReference type="Gene3D" id="3.30.160.60">
    <property type="entry name" value="Classic Zinc Finger"/>
    <property type="match status" value="8"/>
</dbReference>
<dbReference type="FunFam" id="3.30.160.60:FF:000446">
    <property type="entry name" value="Zinc finger protein"/>
    <property type="match status" value="1"/>
</dbReference>
<evidence type="ECO:0000256" key="8">
    <source>
        <dbReference type="ARBA" id="ARBA00023163"/>
    </source>
</evidence>
<keyword evidence="14" id="KW-1185">Reference proteome</keyword>
<evidence type="ECO:0000256" key="7">
    <source>
        <dbReference type="ARBA" id="ARBA00023125"/>
    </source>
</evidence>
<dbReference type="GO" id="GO:0001227">
    <property type="term" value="F:DNA-binding transcription repressor activity, RNA polymerase II-specific"/>
    <property type="evidence" value="ECO:0007669"/>
    <property type="project" value="TreeGrafter"/>
</dbReference>
<evidence type="ECO:0000256" key="6">
    <source>
        <dbReference type="ARBA" id="ARBA00023015"/>
    </source>
</evidence>
<keyword evidence="5" id="KW-0862">Zinc</keyword>
<dbReference type="Ensembl" id="ENSNMLT00000047522.1">
    <property type="protein sequence ID" value="ENSNMLP00000042792.1"/>
    <property type="gene ID" value="ENSNMLG00000026040.1"/>
</dbReference>
<proteinExistence type="predicted"/>
<dbReference type="SMART" id="SM00355">
    <property type="entry name" value="ZnF_C2H2"/>
    <property type="match status" value="10"/>
</dbReference>
<dbReference type="FunFam" id="3.30.160.60:FF:000100">
    <property type="entry name" value="Zinc finger 45-like"/>
    <property type="match status" value="1"/>
</dbReference>
<dbReference type="SUPFAM" id="SSF57667">
    <property type="entry name" value="beta-beta-alpha zinc fingers"/>
    <property type="match status" value="5"/>
</dbReference>
<dbReference type="Proteomes" id="UP000694523">
    <property type="component" value="Unplaced"/>
</dbReference>
<dbReference type="InterPro" id="IPR029400">
    <property type="entry name" value="TINF2_N"/>
</dbReference>
<evidence type="ECO:0000256" key="11">
    <source>
        <dbReference type="SAM" id="MobiDB-lite"/>
    </source>
</evidence>
<keyword evidence="2" id="KW-0479">Metal-binding</keyword>
<evidence type="ECO:0000256" key="9">
    <source>
        <dbReference type="ARBA" id="ARBA00023242"/>
    </source>
</evidence>
<feature type="domain" description="C2H2-type" evidence="12">
    <location>
        <begin position="475"/>
        <end position="502"/>
    </location>
</feature>
<evidence type="ECO:0000313" key="13">
    <source>
        <dbReference type="Ensembl" id="ENSNMLP00000042792.1"/>
    </source>
</evidence>
<dbReference type="Pfam" id="PF00096">
    <property type="entry name" value="zf-C2H2"/>
    <property type="match status" value="7"/>
</dbReference>
<protein>
    <recommendedName>
        <fullName evidence="12">C2H2-type domain-containing protein</fullName>
    </recommendedName>
</protein>
<accession>A0A8C6WZE4</accession>
<feature type="domain" description="C2H2-type" evidence="12">
    <location>
        <begin position="308"/>
        <end position="336"/>
    </location>
</feature>
<reference evidence="13" key="1">
    <citation type="submission" date="2025-08" db="UniProtKB">
        <authorList>
            <consortium name="Ensembl"/>
        </authorList>
    </citation>
    <scope>IDENTIFICATION</scope>
</reference>
<feature type="domain" description="C2H2-type" evidence="12">
    <location>
        <begin position="560"/>
        <end position="579"/>
    </location>
</feature>
<dbReference type="GO" id="GO:0008270">
    <property type="term" value="F:zinc ion binding"/>
    <property type="evidence" value="ECO:0007669"/>
    <property type="project" value="UniProtKB-KW"/>
</dbReference>
<dbReference type="PANTHER" id="PTHR24399:SF70">
    <property type="entry name" value="C2H2-TYPE DOMAIN-CONTAINING PROTEIN"/>
    <property type="match status" value="1"/>
</dbReference>
<feature type="domain" description="C2H2-type" evidence="12">
    <location>
        <begin position="503"/>
        <end position="531"/>
    </location>
</feature>
<evidence type="ECO:0000256" key="3">
    <source>
        <dbReference type="ARBA" id="ARBA00022737"/>
    </source>
</evidence>